<evidence type="ECO:0000256" key="2">
    <source>
        <dbReference type="ARBA" id="ARBA00010446"/>
    </source>
</evidence>
<proteinExistence type="inferred from homology"/>
<evidence type="ECO:0000256" key="1">
    <source>
        <dbReference type="ARBA" id="ARBA00004191"/>
    </source>
</evidence>
<organism evidence="8 9">
    <name type="scientific">Pycnoporus cinnabarinus</name>
    <name type="common">Cinnabar-red polypore</name>
    <name type="synonym">Trametes cinnabarina</name>
    <dbReference type="NCBI Taxonomy" id="5643"/>
    <lineage>
        <taxon>Eukaryota</taxon>
        <taxon>Fungi</taxon>
        <taxon>Dikarya</taxon>
        <taxon>Basidiomycota</taxon>
        <taxon>Agaricomycotina</taxon>
        <taxon>Agaricomycetes</taxon>
        <taxon>Polyporales</taxon>
        <taxon>Polyporaceae</taxon>
        <taxon>Trametes</taxon>
    </lineage>
</organism>
<keyword evidence="4 7" id="KW-0964">Secreted</keyword>
<dbReference type="STRING" id="5643.A0A060S1H3"/>
<dbReference type="InterPro" id="IPR001338">
    <property type="entry name" value="Class_I_Hydrophobin"/>
</dbReference>
<dbReference type="Pfam" id="PF01185">
    <property type="entry name" value="Hydrophobin"/>
    <property type="match status" value="1"/>
</dbReference>
<feature type="chain" id="PRO_5013986274" description="Hydrophobin" evidence="7">
    <location>
        <begin position="18"/>
        <end position="112"/>
    </location>
</feature>
<evidence type="ECO:0000256" key="6">
    <source>
        <dbReference type="ARBA" id="ARBA00023157"/>
    </source>
</evidence>
<dbReference type="SMART" id="SM00075">
    <property type="entry name" value="HYDRO"/>
    <property type="match status" value="1"/>
</dbReference>
<comment type="similarity">
    <text evidence="2 7">Belongs to the fungal hydrophobin family.</text>
</comment>
<keyword evidence="6 7" id="KW-1015">Disulfide bond</keyword>
<evidence type="ECO:0000256" key="4">
    <source>
        <dbReference type="ARBA" id="ARBA00022525"/>
    </source>
</evidence>
<dbReference type="OrthoDB" id="4225815at2759"/>
<keyword evidence="9" id="KW-1185">Reference proteome</keyword>
<feature type="signal peptide" evidence="7">
    <location>
        <begin position="1"/>
        <end position="17"/>
    </location>
</feature>
<dbReference type="HOGENOM" id="CLU_105134_2_0_1"/>
<evidence type="ECO:0000313" key="9">
    <source>
        <dbReference type="Proteomes" id="UP000029665"/>
    </source>
</evidence>
<dbReference type="AlphaFoldDB" id="A0A060S1H3"/>
<dbReference type="GO" id="GO:0005199">
    <property type="term" value="F:structural constituent of cell wall"/>
    <property type="evidence" value="ECO:0007669"/>
    <property type="project" value="InterPro"/>
</dbReference>
<keyword evidence="3 7" id="KW-0134">Cell wall</keyword>
<evidence type="ECO:0000256" key="7">
    <source>
        <dbReference type="RuleBase" id="RU365009"/>
    </source>
</evidence>
<comment type="subcellular location">
    <subcellularLocation>
        <location evidence="1 7">Secreted</location>
        <location evidence="1 7">Cell wall</location>
    </subcellularLocation>
</comment>
<evidence type="ECO:0000313" key="8">
    <source>
        <dbReference type="EMBL" id="CDO68212.1"/>
    </source>
</evidence>
<dbReference type="CDD" id="cd23507">
    <property type="entry name" value="hydrophobin_I"/>
    <property type="match status" value="1"/>
</dbReference>
<protein>
    <recommendedName>
        <fullName evidence="7">Hydrophobin</fullName>
    </recommendedName>
</protein>
<name>A0A060S1H3_PYCCI</name>
<dbReference type="PROSITE" id="PS00956">
    <property type="entry name" value="HYDROPHOBIN"/>
    <property type="match status" value="1"/>
</dbReference>
<dbReference type="InterPro" id="IPR019778">
    <property type="entry name" value="Class_I_Hydrophobin_CS"/>
</dbReference>
<dbReference type="Proteomes" id="UP000029665">
    <property type="component" value="Unassembled WGS sequence"/>
</dbReference>
<dbReference type="OMA" id="NACSANT"/>
<keyword evidence="5 7" id="KW-0732">Signal</keyword>
<reference evidence="8" key="1">
    <citation type="submission" date="2014-01" db="EMBL/GenBank/DDBJ databases">
        <title>The genome of the white-rot fungus Pycnoporus cinnabarinus: a basidiomycete model with a versatile arsenal for lignocellulosic biomass breakdown.</title>
        <authorList>
            <person name="Levasseur A."/>
            <person name="Lomascolo A."/>
            <person name="Ruiz-Duenas F.J."/>
            <person name="Uzan E."/>
            <person name="Piumi F."/>
            <person name="Kues U."/>
            <person name="Ram A.F.J."/>
            <person name="Murat C."/>
            <person name="Haon M."/>
            <person name="Benoit I."/>
            <person name="Arfi Y."/>
            <person name="Chevret D."/>
            <person name="Drula E."/>
            <person name="Kwon M.J."/>
            <person name="Gouret P."/>
            <person name="Lesage-Meessen L."/>
            <person name="Lombard V."/>
            <person name="Mariette J."/>
            <person name="Noirot C."/>
            <person name="Park J."/>
            <person name="Patyshakuliyeva A."/>
            <person name="Wieneger R.A.B."/>
            <person name="Wosten H.A.B."/>
            <person name="Martin F."/>
            <person name="Coutinho P.M."/>
            <person name="de Vries R."/>
            <person name="Martinez A.T."/>
            <person name="Klopp C."/>
            <person name="Pontarotti P."/>
            <person name="Henrissat B."/>
            <person name="Record E."/>
        </authorList>
    </citation>
    <scope>NUCLEOTIDE SEQUENCE [LARGE SCALE GENOMIC DNA]</scope>
    <source>
        <strain evidence="8">BRFM137</strain>
    </source>
</reference>
<sequence>MFAKLFTLSALAILAAATPAPIPGGGESGSTCDTAPIQCCESVVPASSDSATNILKGLGVVIQDVNALVGLECSPISVVGVGSGNACSANTVCCEDNSHSSLISIGCVPISL</sequence>
<accession>A0A060S1H3</accession>
<gene>
    <name evidence="8" type="ORF">BN946_scf184913.g2</name>
</gene>
<dbReference type="EMBL" id="CCBP010000007">
    <property type="protein sequence ID" value="CDO68212.1"/>
    <property type="molecule type" value="Genomic_DNA"/>
</dbReference>
<evidence type="ECO:0000256" key="3">
    <source>
        <dbReference type="ARBA" id="ARBA00022512"/>
    </source>
</evidence>
<comment type="caution">
    <text evidence="8">The sequence shown here is derived from an EMBL/GenBank/DDBJ whole genome shotgun (WGS) entry which is preliminary data.</text>
</comment>
<evidence type="ECO:0000256" key="5">
    <source>
        <dbReference type="ARBA" id="ARBA00022729"/>
    </source>
</evidence>
<dbReference type="GO" id="GO:0009277">
    <property type="term" value="C:fungal-type cell wall"/>
    <property type="evidence" value="ECO:0007669"/>
    <property type="project" value="InterPro"/>
</dbReference>